<dbReference type="PANTHER" id="PTHR23324">
    <property type="entry name" value="SEC14 RELATED PROTEIN"/>
    <property type="match status" value="1"/>
</dbReference>
<dbReference type="GO" id="GO:0005737">
    <property type="term" value="C:cytoplasm"/>
    <property type="evidence" value="ECO:0007669"/>
    <property type="project" value="TreeGrafter"/>
</dbReference>
<dbReference type="Proteomes" id="UP000054776">
    <property type="component" value="Unassembled WGS sequence"/>
</dbReference>
<accession>A0A0V1BW47</accession>
<dbReference type="FunCoup" id="A0A0V1BW47">
    <property type="interactions" value="198"/>
</dbReference>
<dbReference type="SUPFAM" id="SSF52087">
    <property type="entry name" value="CRAL/TRIO domain"/>
    <property type="match status" value="1"/>
</dbReference>
<keyword evidence="3" id="KW-1185">Reference proteome</keyword>
<dbReference type="OrthoDB" id="1434354at2759"/>
<dbReference type="InterPro" id="IPR036865">
    <property type="entry name" value="CRAL-TRIO_dom_sf"/>
</dbReference>
<organism evidence="2 3">
    <name type="scientific">Trichinella spiralis</name>
    <name type="common">Trichina worm</name>
    <dbReference type="NCBI Taxonomy" id="6334"/>
    <lineage>
        <taxon>Eukaryota</taxon>
        <taxon>Metazoa</taxon>
        <taxon>Ecdysozoa</taxon>
        <taxon>Nematoda</taxon>
        <taxon>Enoplea</taxon>
        <taxon>Dorylaimia</taxon>
        <taxon>Trichinellida</taxon>
        <taxon>Trichinellidae</taxon>
        <taxon>Trichinella</taxon>
    </lineage>
</organism>
<dbReference type="InParanoid" id="A0A0V1BW47"/>
<dbReference type="PROSITE" id="PS50191">
    <property type="entry name" value="CRAL_TRIO"/>
    <property type="match status" value="1"/>
</dbReference>
<comment type="caution">
    <text evidence="2">The sequence shown here is derived from an EMBL/GenBank/DDBJ whole genome shotgun (WGS) entry which is preliminary data.</text>
</comment>
<gene>
    <name evidence="2" type="primary">C34C12.6</name>
    <name evidence="2" type="ORF">T01_13027</name>
</gene>
<dbReference type="InterPro" id="IPR036598">
    <property type="entry name" value="GOLD_dom_sf"/>
</dbReference>
<evidence type="ECO:0000259" key="1">
    <source>
        <dbReference type="PROSITE" id="PS50191"/>
    </source>
</evidence>
<dbReference type="Gene3D" id="3.40.525.10">
    <property type="entry name" value="CRAL-TRIO lipid binding domain"/>
    <property type="match status" value="1"/>
</dbReference>
<dbReference type="InterPro" id="IPR001251">
    <property type="entry name" value="CRAL-TRIO_dom"/>
</dbReference>
<dbReference type="SUPFAM" id="SSF101576">
    <property type="entry name" value="Supernatant protein factor (SPF), C-terminal domain"/>
    <property type="match status" value="1"/>
</dbReference>
<protein>
    <submittedName>
        <fullName evidence="2">CRAL-TRIO domain-containing protein C34C12.6</fullName>
    </submittedName>
</protein>
<sequence length="456" mass="52333">MDAIFELYTCAQHVYVPDVPVTGRGAVISTFSVCFPRDHHFYFKAQQGLNIVTMDEQETPPSENDQVRKVISLPIPKDVGTDYNLERWWKGWQGDLERIKVHFESYIINRRAAGLEDPALIDNFLQHPVIRRVLPVVRMSVKPFVVNTKDNTIVVINCLGNIEHLKLARVLKSGELLMYYFVTAEYFFKQVLEQERRTGKMSGVTLIYDLFGLKVLDYLNPFSAIMQIFALGSTVIQEYYCELLTNLFIINPGPFVKLAFTLVKSLLVPRTLQKVRVLSGDSWKSKLCEYVSADALPVQFGGTWTEIQEGIDPLTCCTVNTPIQESLYFQPKLVKEYHTVYLKPRKLYEVDVQVQAGSTLFWQFFCTGKFTFTIIYKNNDGNDQPELMLPRLVMITPMGSEMPEEGTLLCKRTGIYTMEFASVGNSYFSTRLDYAYQMMCHMVIIEMNIDNLICNA</sequence>
<dbReference type="Pfam" id="PF00650">
    <property type="entry name" value="CRAL_TRIO"/>
    <property type="match status" value="1"/>
</dbReference>
<name>A0A0V1BW47_TRISP</name>
<dbReference type="CDD" id="cd00170">
    <property type="entry name" value="SEC14"/>
    <property type="match status" value="1"/>
</dbReference>
<dbReference type="EMBL" id="JYDH01000008">
    <property type="protein sequence ID" value="KRY41355.1"/>
    <property type="molecule type" value="Genomic_DNA"/>
</dbReference>
<dbReference type="SMART" id="SM00516">
    <property type="entry name" value="SEC14"/>
    <property type="match status" value="1"/>
</dbReference>
<dbReference type="InterPro" id="IPR051064">
    <property type="entry name" value="SEC14/CRAL-TRIO_domain"/>
</dbReference>
<dbReference type="AlphaFoldDB" id="A0A0V1BW47"/>
<dbReference type="PANTHER" id="PTHR23324:SF87">
    <property type="entry name" value="CRAL-TRIO DOMAIN-CONTAINING PROTEIN C34C12.6"/>
    <property type="match status" value="1"/>
</dbReference>
<dbReference type="Gene3D" id="2.60.120.680">
    <property type="entry name" value="GOLD domain"/>
    <property type="match status" value="1"/>
</dbReference>
<evidence type="ECO:0000313" key="2">
    <source>
        <dbReference type="EMBL" id="KRY41355.1"/>
    </source>
</evidence>
<reference evidence="2 3" key="1">
    <citation type="submission" date="2015-01" db="EMBL/GenBank/DDBJ databases">
        <title>Evolution of Trichinella species and genotypes.</title>
        <authorList>
            <person name="Korhonen P.K."/>
            <person name="Edoardo P."/>
            <person name="Giuseppe L.R."/>
            <person name="Gasser R.B."/>
        </authorList>
    </citation>
    <scope>NUCLEOTIDE SEQUENCE [LARGE SCALE GENOMIC DNA]</scope>
    <source>
        <strain evidence="2">ISS3</strain>
    </source>
</reference>
<dbReference type="STRING" id="6334.A0A0V1BW47"/>
<feature type="domain" description="CRAL-TRIO" evidence="1">
    <location>
        <begin position="126"/>
        <end position="308"/>
    </location>
</feature>
<evidence type="ECO:0000313" key="3">
    <source>
        <dbReference type="Proteomes" id="UP000054776"/>
    </source>
</evidence>
<proteinExistence type="predicted"/>